<feature type="domain" description="Carbamoyltransferase" evidence="2">
    <location>
        <begin position="5"/>
        <end position="356"/>
    </location>
</feature>
<dbReference type="eggNOG" id="COG2192">
    <property type="taxonomic scope" value="Bacteria"/>
</dbReference>
<dbReference type="Pfam" id="PF16861">
    <property type="entry name" value="Carbam_trans_C"/>
    <property type="match status" value="1"/>
</dbReference>
<dbReference type="Gene3D" id="3.90.870.20">
    <property type="entry name" value="Carbamoyltransferase, C-terminal domain"/>
    <property type="match status" value="1"/>
</dbReference>
<dbReference type="Proteomes" id="UP000000238">
    <property type="component" value="Chromosome"/>
</dbReference>
<dbReference type="HOGENOM" id="CLU_014411_2_0_6"/>
<accession>Q2SJH2</accession>
<comment type="similarity">
    <text evidence="1">Belongs to the NodU/CmcH family.</text>
</comment>
<evidence type="ECO:0000259" key="2">
    <source>
        <dbReference type="Pfam" id="PF02543"/>
    </source>
</evidence>
<dbReference type="InterPro" id="IPR031730">
    <property type="entry name" value="Carbam_trans_C"/>
</dbReference>
<keyword evidence="5" id="KW-1185">Reference proteome</keyword>
<reference evidence="4 5" key="1">
    <citation type="journal article" date="2005" name="Nucleic Acids Res.">
        <title>Genomic blueprint of Hahella chejuensis, a marine microbe producing an algicidal agent.</title>
        <authorList>
            <person name="Jeong H."/>
            <person name="Yim J.H."/>
            <person name="Lee C."/>
            <person name="Choi S.-H."/>
            <person name="Park Y.K."/>
            <person name="Yoon S.H."/>
            <person name="Hur C.-G."/>
            <person name="Kang H.-Y."/>
            <person name="Kim D."/>
            <person name="Lee H.H."/>
            <person name="Park K.H."/>
            <person name="Park S.-H."/>
            <person name="Park H.-S."/>
            <person name="Lee H.K."/>
            <person name="Oh T.K."/>
            <person name="Kim J.F."/>
        </authorList>
    </citation>
    <scope>NUCLEOTIDE SEQUENCE [LARGE SCALE GENOMIC DNA]</scope>
    <source>
        <strain evidence="4 5">KCTC 2396</strain>
    </source>
</reference>
<dbReference type="InterPro" id="IPR051338">
    <property type="entry name" value="NodU/CmcH_Carbamoyltrnsfr"/>
</dbReference>
<dbReference type="EMBL" id="CP000155">
    <property type="protein sequence ID" value="ABC29202.1"/>
    <property type="molecule type" value="Genomic_DNA"/>
</dbReference>
<sequence length="585" mass="65398">MKMLAIHVGHNSTVAAMEDGEIKGALSQEKLDNKKNSADFPIDAIQALCNELGWRTDEIDKVLIASLEVFPEICYDYLFGSTPETQTSLSIAELIKKAEKGIAGRIAPKAFDRLRTMRANQLKEMGGEELQANIKKAGLECKAVEHIEHHTCHARAAFHSFASTPSSKDALIFTLDGSGDGLCATVSIARANGRWERIAETPMRSSLGGIYSNTTRFLGMKILEHEYKVMGLAPYAKSYYMKTYERLFKPVIDLDPLNSLSFAAKVDTTKFYDYLVENAVGERFDNIAAALQHLTEDLCVRWVKKGIEKTGLRNIYVGGGVFMNVKLNQRVKDLAEVDTVCFMPSCGDESNPIGACYDYAARNRQPTKPLKDLFLGIGYSRVELVNYIEKTRLSEKYQIQEFDDIELKIAQLLASKNVVARFHGRCEWGARSLGNRAILAHPSYMESFYIVNDLIKSRDFWMPFAPSILEESAPLYLQNYDPDKSEAPYMICTYQATEQGVSELRAAIHQGDHTLRPQVVKKSINPDYYKLINEFKSLSGVGAVLNTSFNLHGYPLVATPGQAIMTFENSGLRYLALGTFLISKV</sequence>
<organism evidence="4 5">
    <name type="scientific">Hahella chejuensis (strain KCTC 2396)</name>
    <dbReference type="NCBI Taxonomy" id="349521"/>
    <lineage>
        <taxon>Bacteria</taxon>
        <taxon>Pseudomonadati</taxon>
        <taxon>Pseudomonadota</taxon>
        <taxon>Gammaproteobacteria</taxon>
        <taxon>Oceanospirillales</taxon>
        <taxon>Hahellaceae</taxon>
        <taxon>Hahella</taxon>
    </lineage>
</organism>
<evidence type="ECO:0000313" key="5">
    <source>
        <dbReference type="Proteomes" id="UP000000238"/>
    </source>
</evidence>
<evidence type="ECO:0000256" key="1">
    <source>
        <dbReference type="ARBA" id="ARBA00006129"/>
    </source>
</evidence>
<dbReference type="KEGG" id="hch:HCH_02387"/>
<dbReference type="STRING" id="349521.HCH_02387"/>
<dbReference type="GO" id="GO:0016740">
    <property type="term" value="F:transferase activity"/>
    <property type="evidence" value="ECO:0007669"/>
    <property type="project" value="UniProtKB-KW"/>
</dbReference>
<keyword evidence="4" id="KW-0808">Transferase</keyword>
<dbReference type="Gene3D" id="3.30.420.40">
    <property type="match status" value="2"/>
</dbReference>
<evidence type="ECO:0000313" key="4">
    <source>
        <dbReference type="EMBL" id="ABC29202.1"/>
    </source>
</evidence>
<feature type="domain" description="Carbamoyltransferase C-terminal" evidence="3">
    <location>
        <begin position="410"/>
        <end position="584"/>
    </location>
</feature>
<dbReference type="OrthoDB" id="9780777at2"/>
<name>Q2SJH2_HAHCH</name>
<gene>
    <name evidence="4" type="ordered locus">HCH_02387</name>
</gene>
<dbReference type="SUPFAM" id="SSF53067">
    <property type="entry name" value="Actin-like ATPase domain"/>
    <property type="match status" value="1"/>
</dbReference>
<dbReference type="PANTHER" id="PTHR34847">
    <property type="entry name" value="NODULATION PROTEIN U"/>
    <property type="match status" value="1"/>
</dbReference>
<dbReference type="InterPro" id="IPR003696">
    <property type="entry name" value="Carbtransf_dom"/>
</dbReference>
<dbReference type="RefSeq" id="WP_011396271.1">
    <property type="nucleotide sequence ID" value="NC_007645.1"/>
</dbReference>
<evidence type="ECO:0000259" key="3">
    <source>
        <dbReference type="Pfam" id="PF16861"/>
    </source>
</evidence>
<dbReference type="AlphaFoldDB" id="Q2SJH2"/>
<dbReference type="CDD" id="cd24100">
    <property type="entry name" value="ASKHA_NBD_MJ1051-like_N"/>
    <property type="match status" value="1"/>
</dbReference>
<dbReference type="InterPro" id="IPR038152">
    <property type="entry name" value="Carbam_trans_C_sf"/>
</dbReference>
<protein>
    <submittedName>
        <fullName evidence="4">Predicted carbamoyl transferase, NodU family</fullName>
    </submittedName>
</protein>
<proteinExistence type="inferred from homology"/>
<dbReference type="Pfam" id="PF02543">
    <property type="entry name" value="Carbam_trans_N"/>
    <property type="match status" value="1"/>
</dbReference>
<dbReference type="InterPro" id="IPR043129">
    <property type="entry name" value="ATPase_NBD"/>
</dbReference>
<dbReference type="PANTHER" id="PTHR34847:SF1">
    <property type="entry name" value="NODULATION PROTEIN U"/>
    <property type="match status" value="1"/>
</dbReference>